<dbReference type="PANTHER" id="PTHR42695">
    <property type="entry name" value="GLUTAMINE AMIDOTRANSFERASE YLR126C-RELATED"/>
    <property type="match status" value="1"/>
</dbReference>
<dbReference type="CDD" id="cd01741">
    <property type="entry name" value="GATase1_1"/>
    <property type="match status" value="1"/>
</dbReference>
<dbReference type="RefSeq" id="WP_191142860.1">
    <property type="nucleotide sequence ID" value="NZ_JACXAH010000045.1"/>
</dbReference>
<dbReference type="InterPro" id="IPR044992">
    <property type="entry name" value="ChyE-like"/>
</dbReference>
<sequence>MSKPLRIHYVQHVPFEGLGAIEHWAHAYQHRLSSTPMYETVHHFPNIADIDWLIVMGGPMGVSDDAVYPWLKAEKDFIRKAIDADKKVLGICLGSQLIADVLGAKVYRGEEKEIGWFPIIQTQEAIQDPIFKGLPTEMNVFHWHGDVAEVPTNAVCLATSPGCPNQIFRYGEHVWGLQFHFEMTEKTIQALIKNCAQDLAEPGRFMMNAIEIQHQAKNNLLDNQKWLYHLLHQMAIRS</sequence>
<dbReference type="PROSITE" id="PS51273">
    <property type="entry name" value="GATASE_TYPE_1"/>
    <property type="match status" value="1"/>
</dbReference>
<dbReference type="InterPro" id="IPR017926">
    <property type="entry name" value="GATASE"/>
</dbReference>
<dbReference type="GO" id="GO:0005829">
    <property type="term" value="C:cytosol"/>
    <property type="evidence" value="ECO:0007669"/>
    <property type="project" value="TreeGrafter"/>
</dbReference>
<organism evidence="2 3">
    <name type="scientific">Polycladospora coralii</name>
    <dbReference type="NCBI Taxonomy" id="2771432"/>
    <lineage>
        <taxon>Bacteria</taxon>
        <taxon>Bacillati</taxon>
        <taxon>Bacillota</taxon>
        <taxon>Bacilli</taxon>
        <taxon>Bacillales</taxon>
        <taxon>Thermoactinomycetaceae</taxon>
        <taxon>Polycladospora</taxon>
    </lineage>
</organism>
<feature type="domain" description="Glutamine amidotransferase" evidence="1">
    <location>
        <begin position="42"/>
        <end position="195"/>
    </location>
</feature>
<dbReference type="FunFam" id="3.40.50.880:FF:000033">
    <property type="entry name" value="Glutamine amidotransferase class-I"/>
    <property type="match status" value="1"/>
</dbReference>
<dbReference type="AlphaFoldDB" id="A0A926NC60"/>
<dbReference type="Proteomes" id="UP000661691">
    <property type="component" value="Unassembled WGS sequence"/>
</dbReference>
<evidence type="ECO:0000313" key="2">
    <source>
        <dbReference type="EMBL" id="MBD1373913.1"/>
    </source>
</evidence>
<dbReference type="EMBL" id="JACXAH010000045">
    <property type="protein sequence ID" value="MBD1373913.1"/>
    <property type="molecule type" value="Genomic_DNA"/>
</dbReference>
<dbReference type="Gene3D" id="3.40.50.880">
    <property type="match status" value="1"/>
</dbReference>
<dbReference type="InterPro" id="IPR029062">
    <property type="entry name" value="Class_I_gatase-like"/>
</dbReference>
<dbReference type="SUPFAM" id="SSF52317">
    <property type="entry name" value="Class I glutamine amidotransferase-like"/>
    <property type="match status" value="1"/>
</dbReference>
<dbReference type="Pfam" id="PF00117">
    <property type="entry name" value="GATase"/>
    <property type="match status" value="1"/>
</dbReference>
<keyword evidence="3" id="KW-1185">Reference proteome</keyword>
<gene>
    <name evidence="2" type="ORF">IC620_16330</name>
</gene>
<reference evidence="2" key="1">
    <citation type="submission" date="2020-09" db="EMBL/GenBank/DDBJ databases">
        <title>A novel bacterium of genus Hazenella, isolated from South China Sea.</title>
        <authorList>
            <person name="Huang H."/>
            <person name="Mo K."/>
            <person name="Hu Y."/>
        </authorList>
    </citation>
    <scope>NUCLEOTIDE SEQUENCE</scope>
    <source>
        <strain evidence="2">IB182357</strain>
    </source>
</reference>
<evidence type="ECO:0000259" key="1">
    <source>
        <dbReference type="Pfam" id="PF00117"/>
    </source>
</evidence>
<proteinExistence type="predicted"/>
<name>A0A926NC60_9BACL</name>
<evidence type="ECO:0000313" key="3">
    <source>
        <dbReference type="Proteomes" id="UP000661691"/>
    </source>
</evidence>
<dbReference type="PANTHER" id="PTHR42695:SF5">
    <property type="entry name" value="GLUTAMINE AMIDOTRANSFERASE YLR126C-RELATED"/>
    <property type="match status" value="1"/>
</dbReference>
<keyword evidence="2" id="KW-0315">Glutamine amidotransferase</keyword>
<protein>
    <submittedName>
        <fullName evidence="2">Type 1 glutamine amidotransferase</fullName>
    </submittedName>
</protein>
<accession>A0A926NC60</accession>
<comment type="caution">
    <text evidence="2">The sequence shown here is derived from an EMBL/GenBank/DDBJ whole genome shotgun (WGS) entry which is preliminary data.</text>
</comment>